<reference evidence="3" key="1">
    <citation type="submission" date="2018-04" db="EMBL/GenBank/DDBJ databases">
        <title>Transcriptome of Schizaphis graminum biotype I.</title>
        <authorList>
            <person name="Scully E.D."/>
            <person name="Geib S.M."/>
            <person name="Palmer N.A."/>
            <person name="Koch K."/>
            <person name="Bradshaw J."/>
            <person name="Heng-Moss T."/>
            <person name="Sarath G."/>
        </authorList>
    </citation>
    <scope>NUCLEOTIDE SEQUENCE</scope>
</reference>
<accession>A0A2S2NNR0</accession>
<dbReference type="InterPro" id="IPR024445">
    <property type="entry name" value="Tnp_ISXO2-like"/>
</dbReference>
<feature type="region of interest" description="Disordered" evidence="1">
    <location>
        <begin position="40"/>
        <end position="62"/>
    </location>
</feature>
<dbReference type="SMART" id="SM01126">
    <property type="entry name" value="DDE_Tnp_IS1595"/>
    <property type="match status" value="1"/>
</dbReference>
<protein>
    <recommendedName>
        <fullName evidence="2">ISXO2-like transposase domain-containing protein</fullName>
    </recommendedName>
</protein>
<evidence type="ECO:0000256" key="1">
    <source>
        <dbReference type="SAM" id="MobiDB-lite"/>
    </source>
</evidence>
<name>A0A2S2NNR0_SCHGA</name>
<gene>
    <name evidence="3" type="ORF">g.35157</name>
</gene>
<proteinExistence type="predicted"/>
<dbReference type="Pfam" id="PF12762">
    <property type="entry name" value="DDE_Tnp_IS1595"/>
    <property type="match status" value="1"/>
</dbReference>
<dbReference type="PANTHER" id="PTHR47163">
    <property type="entry name" value="DDE_TNP_IS1595 DOMAIN-CONTAINING PROTEIN"/>
    <property type="match status" value="1"/>
</dbReference>
<feature type="domain" description="ISXO2-like transposase" evidence="2">
    <location>
        <begin position="15"/>
        <end position="186"/>
    </location>
</feature>
<evidence type="ECO:0000259" key="2">
    <source>
        <dbReference type="SMART" id="SM01126"/>
    </source>
</evidence>
<dbReference type="AlphaFoldDB" id="A0A2S2NNR0"/>
<sequence>MCREVCSSIVQKRPKMLGTAINPIQIDEAKFAGKRKYNRGRLLNGDQPASSEDSDAEIHNGRNHGRRVDGPWVFGLKNGSDCRYFYVLRRDKNTLLPIILRECEAGSVIHSDEWAAYRCLKDNGYIHNTVNHQQNYVDPLTKAHTQSIERSWLDAKTKIMKTMRGTTMQLLQSHLDHYCWKVARKEEPDLFIAFLRDIKAVYRLLYINYF</sequence>
<dbReference type="InterPro" id="IPR053164">
    <property type="entry name" value="IS1016-like_transposase"/>
</dbReference>
<organism evidence="3">
    <name type="scientific">Schizaphis graminum</name>
    <name type="common">Green bug aphid</name>
    <dbReference type="NCBI Taxonomy" id="13262"/>
    <lineage>
        <taxon>Eukaryota</taxon>
        <taxon>Metazoa</taxon>
        <taxon>Ecdysozoa</taxon>
        <taxon>Arthropoda</taxon>
        <taxon>Hexapoda</taxon>
        <taxon>Insecta</taxon>
        <taxon>Pterygota</taxon>
        <taxon>Neoptera</taxon>
        <taxon>Paraneoptera</taxon>
        <taxon>Hemiptera</taxon>
        <taxon>Sternorrhyncha</taxon>
        <taxon>Aphidomorpha</taxon>
        <taxon>Aphidoidea</taxon>
        <taxon>Aphididae</taxon>
        <taxon>Aphidini</taxon>
        <taxon>Schizaphis</taxon>
    </lineage>
</organism>
<dbReference type="EMBL" id="GGMR01006211">
    <property type="protein sequence ID" value="MBY18830.1"/>
    <property type="molecule type" value="Transcribed_RNA"/>
</dbReference>
<evidence type="ECO:0000313" key="3">
    <source>
        <dbReference type="EMBL" id="MBY18830.1"/>
    </source>
</evidence>
<dbReference type="PANTHER" id="PTHR47163:SF2">
    <property type="entry name" value="SI:DKEY-17M8.2"/>
    <property type="match status" value="1"/>
</dbReference>